<accession>A0A0F7K0N2</accession>
<dbReference type="GO" id="GO:0046872">
    <property type="term" value="F:metal ion binding"/>
    <property type="evidence" value="ECO:0007669"/>
    <property type="project" value="UniProtKB-KW"/>
</dbReference>
<dbReference type="PATRIC" id="fig|1543721.4.peg.3090"/>
<feature type="binding site" evidence="7">
    <location>
        <position position="60"/>
    </location>
    <ligand>
        <name>Zn(2+)</name>
        <dbReference type="ChEBI" id="CHEBI:29105"/>
        <label>2</label>
    </ligand>
</feature>
<evidence type="ECO:0000256" key="3">
    <source>
        <dbReference type="ARBA" id="ARBA00006759"/>
    </source>
</evidence>
<evidence type="ECO:0000256" key="4">
    <source>
        <dbReference type="ARBA" id="ARBA00022723"/>
    </source>
</evidence>
<evidence type="ECO:0000313" key="9">
    <source>
        <dbReference type="EMBL" id="AKH21442.1"/>
    </source>
</evidence>
<feature type="binding site" evidence="7">
    <location>
        <position position="131"/>
    </location>
    <ligand>
        <name>Zn(2+)</name>
        <dbReference type="ChEBI" id="CHEBI:29105"/>
        <label>2</label>
    </ligand>
</feature>
<name>A0A0F7K0N2_9GAMM</name>
<feature type="binding site" evidence="7">
    <location>
        <position position="55"/>
    </location>
    <ligand>
        <name>Zn(2+)</name>
        <dbReference type="ChEBI" id="CHEBI:29105"/>
        <label>1</label>
    </ligand>
</feature>
<keyword evidence="10" id="KW-1185">Reference proteome</keyword>
<dbReference type="InterPro" id="IPR036866">
    <property type="entry name" value="RibonucZ/Hydroxyglut_hydro"/>
</dbReference>
<dbReference type="OrthoDB" id="9802248at2"/>
<dbReference type="InterPro" id="IPR050110">
    <property type="entry name" value="Glyoxalase_II_hydrolase"/>
</dbReference>
<comment type="catalytic activity">
    <reaction evidence="1 7">
        <text>an S-(2-hydroxyacyl)glutathione + H2O = a 2-hydroxy carboxylate + glutathione + H(+)</text>
        <dbReference type="Rhea" id="RHEA:21864"/>
        <dbReference type="ChEBI" id="CHEBI:15377"/>
        <dbReference type="ChEBI" id="CHEBI:15378"/>
        <dbReference type="ChEBI" id="CHEBI:57925"/>
        <dbReference type="ChEBI" id="CHEBI:58896"/>
        <dbReference type="ChEBI" id="CHEBI:71261"/>
        <dbReference type="EC" id="3.1.2.6"/>
    </reaction>
</comment>
<feature type="binding site" evidence="7">
    <location>
        <position position="131"/>
    </location>
    <ligand>
        <name>Zn(2+)</name>
        <dbReference type="ChEBI" id="CHEBI:29105"/>
        <label>1</label>
    </ligand>
</feature>
<dbReference type="HAMAP" id="MF_01374">
    <property type="entry name" value="Glyoxalase_2"/>
    <property type="match status" value="1"/>
</dbReference>
<dbReference type="CDD" id="cd07723">
    <property type="entry name" value="hydroxyacylglutathione_hydrolase_MBL-fold"/>
    <property type="match status" value="1"/>
</dbReference>
<feature type="binding site" evidence="7">
    <location>
        <position position="169"/>
    </location>
    <ligand>
        <name>Zn(2+)</name>
        <dbReference type="ChEBI" id="CHEBI:29105"/>
        <label>2</label>
    </ligand>
</feature>
<proteinExistence type="inferred from homology"/>
<comment type="function">
    <text evidence="7">Thiolesterase that catalyzes the hydrolysis of S-D-lactoyl-glutathione to form glutathione and D-lactic acid.</text>
</comment>
<dbReference type="SUPFAM" id="SSF56281">
    <property type="entry name" value="Metallo-hydrolase/oxidoreductase"/>
    <property type="match status" value="1"/>
</dbReference>
<comment type="subunit">
    <text evidence="7">Monomer.</text>
</comment>
<evidence type="ECO:0000256" key="7">
    <source>
        <dbReference type="HAMAP-Rule" id="MF_01374"/>
    </source>
</evidence>
<evidence type="ECO:0000256" key="2">
    <source>
        <dbReference type="ARBA" id="ARBA00004963"/>
    </source>
</evidence>
<dbReference type="NCBIfam" id="TIGR03413">
    <property type="entry name" value="GSH_gloB"/>
    <property type="match status" value="1"/>
</dbReference>
<organism evidence="9 10">
    <name type="scientific">Sedimenticola thiotaurini</name>
    <dbReference type="NCBI Taxonomy" id="1543721"/>
    <lineage>
        <taxon>Bacteria</taxon>
        <taxon>Pseudomonadati</taxon>
        <taxon>Pseudomonadota</taxon>
        <taxon>Gammaproteobacteria</taxon>
        <taxon>Chromatiales</taxon>
        <taxon>Sedimenticolaceae</taxon>
        <taxon>Sedimenticola</taxon>
    </lineage>
</organism>
<evidence type="ECO:0000313" key="10">
    <source>
        <dbReference type="Proteomes" id="UP000034410"/>
    </source>
</evidence>
<dbReference type="PANTHER" id="PTHR43705:SF1">
    <property type="entry name" value="HYDROXYACYLGLUTATHIONE HYDROLASE GLOB"/>
    <property type="match status" value="1"/>
</dbReference>
<dbReference type="SMART" id="SM00849">
    <property type="entry name" value="Lactamase_B"/>
    <property type="match status" value="1"/>
</dbReference>
<dbReference type="Gene3D" id="3.60.15.10">
    <property type="entry name" value="Ribonuclease Z/Hydroxyacylglutathione hydrolase-like"/>
    <property type="match status" value="1"/>
</dbReference>
<dbReference type="GO" id="GO:0019243">
    <property type="term" value="P:methylglyoxal catabolic process to D-lactate via S-lactoyl-glutathione"/>
    <property type="evidence" value="ECO:0007669"/>
    <property type="project" value="UniProtKB-UniRule"/>
</dbReference>
<evidence type="ECO:0000259" key="8">
    <source>
        <dbReference type="SMART" id="SM00849"/>
    </source>
</evidence>
<reference evidence="9 10" key="1">
    <citation type="journal article" date="2015" name="Genome Announc.">
        <title>Complete Genome Sequence of Sedimenticola thiotaurini Strain SIP-G1, a Polyphosphate- and Polyhydroxyalkanoate-Accumulating Sulfur-Oxidizing Gammaproteobacterium Isolated from Salt Marsh Sediments.</title>
        <authorList>
            <person name="Flood B.E."/>
            <person name="Jones D.S."/>
            <person name="Bailey J.V."/>
        </authorList>
    </citation>
    <scope>NUCLEOTIDE SEQUENCE [LARGE SCALE GENOMIC DNA]</scope>
    <source>
        <strain evidence="9 10">SIP-G1</strain>
    </source>
</reference>
<keyword evidence="5 7" id="KW-0378">Hydrolase</keyword>
<comment type="pathway">
    <text evidence="2 7">Secondary metabolite metabolism; methylglyoxal degradation; (R)-lactate from methylglyoxal: step 2/2.</text>
</comment>
<dbReference type="Pfam" id="PF16123">
    <property type="entry name" value="HAGH_C"/>
    <property type="match status" value="1"/>
</dbReference>
<dbReference type="GO" id="GO:0004416">
    <property type="term" value="F:hydroxyacylglutathione hydrolase activity"/>
    <property type="evidence" value="ECO:0007669"/>
    <property type="project" value="UniProtKB-UniRule"/>
</dbReference>
<evidence type="ECO:0000256" key="6">
    <source>
        <dbReference type="ARBA" id="ARBA00022833"/>
    </source>
</evidence>
<dbReference type="Pfam" id="PF00753">
    <property type="entry name" value="Lactamase_B"/>
    <property type="match status" value="1"/>
</dbReference>
<sequence>MLEVTPVKAFKDNFIWMLHNPGSETAVAVDPGESAPVLAWLEERGLRLSAILITHKHIDHTGGVMDLQFAFPGIAVMGPTHEAIRGIKVKLKEGDQPQIPGLDVDFTVLEIPGHTEGHIAYYGEGKLFCGDTLFSAGCGGIFGGTHEQMHASLQRIAALPADTLVYCAHEYTLENLGFAKWVEPESTAILEREQEAQAQLSRGENTVPSTLQTELATNPFLRVSVPEVKAAAERYAGHELSSGAEVFTAIRLWKDREYD</sequence>
<dbReference type="UniPathway" id="UPA00619">
    <property type="reaction ID" value="UER00676"/>
</dbReference>
<evidence type="ECO:0000256" key="1">
    <source>
        <dbReference type="ARBA" id="ARBA00001623"/>
    </source>
</evidence>
<protein>
    <recommendedName>
        <fullName evidence="7">Hydroxyacylglutathione hydrolase</fullName>
        <ecNumber evidence="7">3.1.2.6</ecNumber>
    </recommendedName>
    <alternativeName>
        <fullName evidence="7">Glyoxalase II</fullName>
        <shortName evidence="7">Glx II</shortName>
    </alternativeName>
</protein>
<dbReference type="KEGG" id="seds:AAY24_15005"/>
<feature type="binding site" evidence="7">
    <location>
        <position position="57"/>
    </location>
    <ligand>
        <name>Zn(2+)</name>
        <dbReference type="ChEBI" id="CHEBI:29105"/>
        <label>1</label>
    </ligand>
</feature>
<evidence type="ECO:0000256" key="5">
    <source>
        <dbReference type="ARBA" id="ARBA00022801"/>
    </source>
</evidence>
<dbReference type="InterPro" id="IPR001279">
    <property type="entry name" value="Metallo-B-lactamas"/>
</dbReference>
<dbReference type="InterPro" id="IPR032282">
    <property type="entry name" value="HAGH_C"/>
</dbReference>
<dbReference type="RefSeq" id="WP_046860367.1">
    <property type="nucleotide sequence ID" value="NZ_CP011412.1"/>
</dbReference>
<dbReference type="InterPro" id="IPR017782">
    <property type="entry name" value="Hydroxyacylglutathione_Hdrlase"/>
</dbReference>
<dbReference type="AlphaFoldDB" id="A0A0F7K0N2"/>
<dbReference type="Proteomes" id="UP000034410">
    <property type="component" value="Chromosome"/>
</dbReference>
<keyword evidence="4 7" id="KW-0479">Metal-binding</keyword>
<comment type="similarity">
    <text evidence="3 7">Belongs to the metallo-beta-lactamase superfamily. Glyoxalase II family.</text>
</comment>
<feature type="binding site" evidence="7">
    <location>
        <position position="59"/>
    </location>
    <ligand>
        <name>Zn(2+)</name>
        <dbReference type="ChEBI" id="CHEBI:29105"/>
        <label>2</label>
    </ligand>
</feature>
<dbReference type="EC" id="3.1.2.6" evidence="7"/>
<feature type="binding site" evidence="7">
    <location>
        <position position="114"/>
    </location>
    <ligand>
        <name>Zn(2+)</name>
        <dbReference type="ChEBI" id="CHEBI:29105"/>
        <label>1</label>
    </ligand>
</feature>
<feature type="domain" description="Metallo-beta-lactamase" evidence="8">
    <location>
        <begin position="12"/>
        <end position="169"/>
    </location>
</feature>
<dbReference type="EMBL" id="CP011412">
    <property type="protein sequence ID" value="AKH21442.1"/>
    <property type="molecule type" value="Genomic_DNA"/>
</dbReference>
<dbReference type="PIRSF" id="PIRSF005457">
    <property type="entry name" value="Glx"/>
    <property type="match status" value="1"/>
</dbReference>
<dbReference type="PANTHER" id="PTHR43705">
    <property type="entry name" value="HYDROXYACYLGLUTATHIONE HYDROLASE"/>
    <property type="match status" value="1"/>
</dbReference>
<comment type="cofactor">
    <cofactor evidence="7">
        <name>Zn(2+)</name>
        <dbReference type="ChEBI" id="CHEBI:29105"/>
    </cofactor>
    <text evidence="7">Binds 2 Zn(2+) ions per subunit.</text>
</comment>
<keyword evidence="6 7" id="KW-0862">Zinc</keyword>
<dbReference type="InterPro" id="IPR035680">
    <property type="entry name" value="Clx_II_MBL"/>
</dbReference>
<gene>
    <name evidence="7" type="primary">gloB</name>
    <name evidence="9" type="ORF">AAY24_15005</name>
</gene>